<dbReference type="InterPro" id="IPR040219">
    <property type="entry name" value="KIAA1143-like"/>
</dbReference>
<dbReference type="InterPro" id="IPR027911">
    <property type="entry name" value="DUF4604"/>
</dbReference>
<keyword evidence="4" id="KW-1185">Reference proteome</keyword>
<proteinExistence type="predicted"/>
<sequence length="101" mass="11343">MSKRSITYTKPEEPNFLKKLKQQVGYKEGPTVDTKREDLGPAEDLSDCDDEQPTVVVLGEGDLTAEQASRERDRLERDGKEHLLNSVIANSGFNECLTMTK</sequence>
<evidence type="ECO:0000313" key="4">
    <source>
        <dbReference type="Proteomes" id="UP000292052"/>
    </source>
</evidence>
<dbReference type="Pfam" id="PF15377">
    <property type="entry name" value="DUF4604"/>
    <property type="match status" value="1"/>
</dbReference>
<reference evidence="3 4" key="1">
    <citation type="submission" date="2017-03" db="EMBL/GenBank/DDBJ databases">
        <title>Genome of the blue death feigning beetle - Asbolus verrucosus.</title>
        <authorList>
            <person name="Rider S.D."/>
        </authorList>
    </citation>
    <scope>NUCLEOTIDE SEQUENCE [LARGE SCALE GENOMIC DNA]</scope>
    <source>
        <strain evidence="3">Butters</strain>
        <tissue evidence="3">Head and leg muscle</tissue>
    </source>
</reference>
<dbReference type="AlphaFoldDB" id="A0A482VR58"/>
<accession>A0A482VR58</accession>
<organism evidence="3 4">
    <name type="scientific">Asbolus verrucosus</name>
    <name type="common">Desert ironclad beetle</name>
    <dbReference type="NCBI Taxonomy" id="1661398"/>
    <lineage>
        <taxon>Eukaryota</taxon>
        <taxon>Metazoa</taxon>
        <taxon>Ecdysozoa</taxon>
        <taxon>Arthropoda</taxon>
        <taxon>Hexapoda</taxon>
        <taxon>Insecta</taxon>
        <taxon>Pterygota</taxon>
        <taxon>Neoptera</taxon>
        <taxon>Endopterygota</taxon>
        <taxon>Coleoptera</taxon>
        <taxon>Polyphaga</taxon>
        <taxon>Cucujiformia</taxon>
        <taxon>Tenebrionidae</taxon>
        <taxon>Pimeliinae</taxon>
        <taxon>Asbolus</taxon>
    </lineage>
</organism>
<dbReference type="PANTHER" id="PTHR31195:SF2">
    <property type="entry name" value="GEO02494P1"/>
    <property type="match status" value="1"/>
</dbReference>
<name>A0A482VR58_ASBVE</name>
<dbReference type="EMBL" id="QDEB01075798">
    <property type="protein sequence ID" value="RZC34899.1"/>
    <property type="molecule type" value="Genomic_DNA"/>
</dbReference>
<dbReference type="OrthoDB" id="10043580at2759"/>
<feature type="domain" description="DUF4604" evidence="2">
    <location>
        <begin position="5"/>
        <end position="75"/>
    </location>
</feature>
<evidence type="ECO:0000313" key="3">
    <source>
        <dbReference type="EMBL" id="RZC34899.1"/>
    </source>
</evidence>
<evidence type="ECO:0000259" key="2">
    <source>
        <dbReference type="Pfam" id="PF15377"/>
    </source>
</evidence>
<evidence type="ECO:0000256" key="1">
    <source>
        <dbReference type="SAM" id="MobiDB-lite"/>
    </source>
</evidence>
<feature type="compositionally biased region" description="Acidic residues" evidence="1">
    <location>
        <begin position="40"/>
        <end position="49"/>
    </location>
</feature>
<protein>
    <submittedName>
        <fullName evidence="3">DUF4604 domain containing protein</fullName>
    </submittedName>
</protein>
<feature type="region of interest" description="Disordered" evidence="1">
    <location>
        <begin position="23"/>
        <end position="49"/>
    </location>
</feature>
<gene>
    <name evidence="3" type="ORF">BDFB_004798</name>
</gene>
<comment type="caution">
    <text evidence="3">The sequence shown here is derived from an EMBL/GenBank/DDBJ whole genome shotgun (WGS) entry which is preliminary data.</text>
</comment>
<dbReference type="PANTHER" id="PTHR31195">
    <property type="entry name" value="GEO02494P1"/>
    <property type="match status" value="1"/>
</dbReference>
<dbReference type="Proteomes" id="UP000292052">
    <property type="component" value="Unassembled WGS sequence"/>
</dbReference>